<evidence type="ECO:0000256" key="4">
    <source>
        <dbReference type="RuleBase" id="RU003512"/>
    </source>
</evidence>
<keyword evidence="7" id="KW-1185">Reference proteome</keyword>
<dbReference type="RefSeq" id="WP_078695702.1">
    <property type="nucleotide sequence ID" value="NZ_FUYH01000004.1"/>
</dbReference>
<dbReference type="AlphaFoldDB" id="A0A1T4WW74"/>
<dbReference type="InterPro" id="IPR006128">
    <property type="entry name" value="Lipoprotein_PsaA-like"/>
</dbReference>
<dbReference type="PRINTS" id="PR00690">
    <property type="entry name" value="ADHESNFAMILY"/>
</dbReference>
<dbReference type="PROSITE" id="PS51257">
    <property type="entry name" value="PROKAR_LIPOPROTEIN"/>
    <property type="match status" value="1"/>
</dbReference>
<dbReference type="InterPro" id="IPR006127">
    <property type="entry name" value="ZnuA-like"/>
</dbReference>
<dbReference type="Proteomes" id="UP000190105">
    <property type="component" value="Unassembled WGS sequence"/>
</dbReference>
<evidence type="ECO:0000313" key="7">
    <source>
        <dbReference type="Proteomes" id="UP000190105"/>
    </source>
</evidence>
<keyword evidence="2 4" id="KW-0813">Transport</keyword>
<dbReference type="GO" id="GO:0007155">
    <property type="term" value="P:cell adhesion"/>
    <property type="evidence" value="ECO:0007669"/>
    <property type="project" value="InterPro"/>
</dbReference>
<dbReference type="PRINTS" id="PR00691">
    <property type="entry name" value="ADHESINB"/>
</dbReference>
<dbReference type="STRING" id="1147123.SAMN05443428_10469"/>
<dbReference type="InterPro" id="IPR006129">
    <property type="entry name" value="AdhesinB"/>
</dbReference>
<dbReference type="GO" id="GO:0046872">
    <property type="term" value="F:metal ion binding"/>
    <property type="evidence" value="ECO:0007669"/>
    <property type="project" value="InterPro"/>
</dbReference>
<gene>
    <name evidence="6" type="ORF">SAMN05443428_10469</name>
</gene>
<proteinExistence type="inferred from homology"/>
<evidence type="ECO:0000256" key="5">
    <source>
        <dbReference type="SAM" id="SignalP"/>
    </source>
</evidence>
<evidence type="ECO:0000256" key="1">
    <source>
        <dbReference type="ARBA" id="ARBA00011028"/>
    </source>
</evidence>
<dbReference type="EMBL" id="FUYH01000004">
    <property type="protein sequence ID" value="SKA81499.1"/>
    <property type="molecule type" value="Genomic_DNA"/>
</dbReference>
<dbReference type="CDD" id="cd01017">
    <property type="entry name" value="AdcA"/>
    <property type="match status" value="1"/>
</dbReference>
<sequence length="303" mass="34082">MKRKVLLILIIIILISACACSRRSSTYTDETKKIAVCTSFYAMYDFSKKIGGDKINLINLVPSGIEPHDWEPSPKDIANLEKADVLIYNGAGMEGWIDKVINSLSNKKIIVVETSKKINLLQNEDSDEDLKYDPHVWLNPLNAKIQMEAIKDAFIKADPSNKDYYEKNFLENSAKLDELDKEYKNAVLSFKSKDIVVSHKAFGYLCSTYGLNQVAIEGMSADVEPTPSKMAEIVKFAKDNKVKYIFFEELISPKVAQVIANESGAETAVLNPFEGLNEEDIKKGKDYFSVMKENLEILKTALQ</sequence>
<dbReference type="GO" id="GO:0030001">
    <property type="term" value="P:metal ion transport"/>
    <property type="evidence" value="ECO:0007669"/>
    <property type="project" value="InterPro"/>
</dbReference>
<organism evidence="6 7">
    <name type="scientific">Caloramator quimbayensis</name>
    <dbReference type="NCBI Taxonomy" id="1147123"/>
    <lineage>
        <taxon>Bacteria</taxon>
        <taxon>Bacillati</taxon>
        <taxon>Bacillota</taxon>
        <taxon>Clostridia</taxon>
        <taxon>Eubacteriales</taxon>
        <taxon>Clostridiaceae</taxon>
        <taxon>Caloramator</taxon>
    </lineage>
</organism>
<feature type="chain" id="PRO_5038545717" evidence="5">
    <location>
        <begin position="20"/>
        <end position="303"/>
    </location>
</feature>
<dbReference type="PANTHER" id="PTHR42953:SF3">
    <property type="entry name" value="HIGH-AFFINITY ZINC UPTAKE SYSTEM PROTEIN ZNUA"/>
    <property type="match status" value="1"/>
</dbReference>
<name>A0A1T4WW74_9CLOT</name>
<dbReference type="SUPFAM" id="SSF53807">
    <property type="entry name" value="Helical backbone' metal receptor"/>
    <property type="match status" value="1"/>
</dbReference>
<protein>
    <submittedName>
        <fullName evidence="6">Zinc transport system substrate-binding protein</fullName>
    </submittedName>
</protein>
<dbReference type="PANTHER" id="PTHR42953">
    <property type="entry name" value="HIGH-AFFINITY ZINC UPTAKE SYSTEM PROTEIN ZNUA-RELATED"/>
    <property type="match status" value="1"/>
</dbReference>
<feature type="signal peptide" evidence="5">
    <location>
        <begin position="1"/>
        <end position="19"/>
    </location>
</feature>
<dbReference type="OrthoDB" id="9810636at2"/>
<dbReference type="Pfam" id="PF01297">
    <property type="entry name" value="ZnuA"/>
    <property type="match status" value="1"/>
</dbReference>
<evidence type="ECO:0000256" key="3">
    <source>
        <dbReference type="ARBA" id="ARBA00022729"/>
    </source>
</evidence>
<reference evidence="7" key="1">
    <citation type="submission" date="2017-02" db="EMBL/GenBank/DDBJ databases">
        <authorList>
            <person name="Varghese N."/>
            <person name="Submissions S."/>
        </authorList>
    </citation>
    <scope>NUCLEOTIDE SEQUENCE [LARGE SCALE GENOMIC DNA]</scope>
    <source>
        <strain evidence="7">USBA 833</strain>
    </source>
</reference>
<dbReference type="Gene3D" id="3.40.50.1980">
    <property type="entry name" value="Nitrogenase molybdenum iron protein domain"/>
    <property type="match status" value="2"/>
</dbReference>
<dbReference type="InterPro" id="IPR050492">
    <property type="entry name" value="Bact_metal-bind_prot9"/>
</dbReference>
<keyword evidence="3 5" id="KW-0732">Signal</keyword>
<accession>A0A1T4WW74</accession>
<comment type="similarity">
    <text evidence="1 4">Belongs to the bacterial solute-binding protein 9 family.</text>
</comment>
<evidence type="ECO:0000313" key="6">
    <source>
        <dbReference type="EMBL" id="SKA81499.1"/>
    </source>
</evidence>
<evidence type="ECO:0000256" key="2">
    <source>
        <dbReference type="ARBA" id="ARBA00022448"/>
    </source>
</evidence>